<dbReference type="InterPro" id="IPR018867">
    <property type="entry name" value="Cell_div_borealin"/>
</dbReference>
<dbReference type="EMBL" id="KZ678384">
    <property type="protein sequence ID" value="PSR99376.1"/>
    <property type="molecule type" value="Genomic_DNA"/>
</dbReference>
<protein>
    <submittedName>
        <fullName evidence="12">Borealin N terminal-domain-containing protein</fullName>
    </submittedName>
</protein>
<keyword evidence="8" id="KW-0131">Cell cycle</keyword>
<dbReference type="InParanoid" id="A0A2T3AIY4"/>
<comment type="subcellular location">
    <subcellularLocation>
        <location evidence="2">Chromosome</location>
        <location evidence="2">Centromere</location>
    </subcellularLocation>
    <subcellularLocation>
        <location evidence="1">Nucleus</location>
    </subcellularLocation>
</comment>
<dbReference type="PANTHER" id="PTHR16040:SF7">
    <property type="entry name" value="AUSTRALIN, ISOFORM A-RELATED"/>
    <property type="match status" value="1"/>
</dbReference>
<feature type="region of interest" description="Disordered" evidence="10">
    <location>
        <begin position="113"/>
        <end position="284"/>
    </location>
</feature>
<evidence type="ECO:0000256" key="4">
    <source>
        <dbReference type="ARBA" id="ARBA00022454"/>
    </source>
</evidence>
<evidence type="ECO:0000256" key="1">
    <source>
        <dbReference type="ARBA" id="ARBA00004123"/>
    </source>
</evidence>
<feature type="compositionally biased region" description="Basic and acidic residues" evidence="10">
    <location>
        <begin position="145"/>
        <end position="156"/>
    </location>
</feature>
<evidence type="ECO:0000256" key="10">
    <source>
        <dbReference type="SAM" id="MobiDB-lite"/>
    </source>
</evidence>
<feature type="compositionally biased region" description="Low complexity" evidence="10">
    <location>
        <begin position="351"/>
        <end position="362"/>
    </location>
</feature>
<evidence type="ECO:0000313" key="12">
    <source>
        <dbReference type="EMBL" id="PSR99376.1"/>
    </source>
</evidence>
<feature type="compositionally biased region" description="Polar residues" evidence="10">
    <location>
        <begin position="30"/>
        <end position="43"/>
    </location>
</feature>
<keyword evidence="13" id="KW-1185">Reference proteome</keyword>
<dbReference type="GO" id="GO:0000775">
    <property type="term" value="C:chromosome, centromeric region"/>
    <property type="evidence" value="ECO:0007669"/>
    <property type="project" value="UniProtKB-SubCell"/>
</dbReference>
<feature type="region of interest" description="Disordered" evidence="10">
    <location>
        <begin position="1"/>
        <end position="55"/>
    </location>
</feature>
<keyword evidence="4" id="KW-0158">Chromosome</keyword>
<feature type="compositionally biased region" description="Polar residues" evidence="10">
    <location>
        <begin position="235"/>
        <end position="247"/>
    </location>
</feature>
<evidence type="ECO:0000256" key="6">
    <source>
        <dbReference type="ARBA" id="ARBA00022776"/>
    </source>
</evidence>
<gene>
    <name evidence="12" type="ORF">BD289DRAFT_479513</name>
</gene>
<feature type="domain" description="Borealin N-terminal" evidence="11">
    <location>
        <begin position="57"/>
        <end position="113"/>
    </location>
</feature>
<dbReference type="Proteomes" id="UP000241462">
    <property type="component" value="Unassembled WGS sequence"/>
</dbReference>
<dbReference type="OrthoDB" id="2392550at2759"/>
<sequence length="415" mass="44181">MAPPKGTKRKSDESLSAPSQDEGADGVTATPRTTIRSDTPDSQHPQKKKRRGVTLAQKQALVDNLQLEITERARKLRAQYNLQAQGLRTRIEIRVNRIPGALRKAKMGDLADKYKNGQHPQQAKAASSAALPSAPCAASRPPPVPEKDNPRPRPDASRSTAATTALPTALPTASPLRPARGRSPQKARCGLAKPRSQGLPCANMSSEGALGHKRNNGGETADLKASPRKKRIESTRTASVLSPSSANIRHLPKHTPVCKSFSVMRPTPSTENIRNPLKSPTKQLSTPKFLNTLADKGHSARKDNGTRRFDAPTPRAAHLGSIMMSNKKPVVASAQKVTKGAPVARTRQRGSDASESTASSTSIVTRKTAKKVNIRNGVLGPTKRGAAGAGVTKKTATSKTTGTTTATGRSLRNRV</sequence>
<keyword evidence="7" id="KW-0539">Nucleus</keyword>
<feature type="compositionally biased region" description="Low complexity" evidence="10">
    <location>
        <begin position="157"/>
        <end position="178"/>
    </location>
</feature>
<evidence type="ECO:0000256" key="8">
    <source>
        <dbReference type="ARBA" id="ARBA00023306"/>
    </source>
</evidence>
<dbReference type="PANTHER" id="PTHR16040">
    <property type="entry name" value="AUSTRALIN, ISOFORM A-RELATED"/>
    <property type="match status" value="1"/>
</dbReference>
<proteinExistence type="inferred from homology"/>
<dbReference type="AlphaFoldDB" id="A0A2T3AIY4"/>
<dbReference type="GO" id="GO:0051233">
    <property type="term" value="C:spindle midzone"/>
    <property type="evidence" value="ECO:0007669"/>
    <property type="project" value="TreeGrafter"/>
</dbReference>
<dbReference type="GO" id="GO:0005634">
    <property type="term" value="C:nucleus"/>
    <property type="evidence" value="ECO:0007669"/>
    <property type="project" value="UniProtKB-SubCell"/>
</dbReference>
<keyword evidence="6" id="KW-0498">Mitosis</keyword>
<dbReference type="GO" id="GO:0051301">
    <property type="term" value="P:cell division"/>
    <property type="evidence" value="ECO:0007669"/>
    <property type="project" value="UniProtKB-KW"/>
</dbReference>
<dbReference type="STRING" id="2025994.A0A2T3AIY4"/>
<feature type="compositionally biased region" description="Low complexity" evidence="10">
    <location>
        <begin position="382"/>
        <end position="408"/>
    </location>
</feature>
<evidence type="ECO:0000256" key="2">
    <source>
        <dbReference type="ARBA" id="ARBA00004584"/>
    </source>
</evidence>
<dbReference type="GO" id="GO:0000070">
    <property type="term" value="P:mitotic sister chromatid segregation"/>
    <property type="evidence" value="ECO:0007669"/>
    <property type="project" value="TreeGrafter"/>
</dbReference>
<keyword evidence="9" id="KW-0137">Centromere</keyword>
<keyword evidence="5" id="KW-0132">Cell division</keyword>
<feature type="compositionally biased region" description="Low complexity" evidence="10">
    <location>
        <begin position="123"/>
        <end position="139"/>
    </location>
</feature>
<evidence type="ECO:0000259" key="11">
    <source>
        <dbReference type="Pfam" id="PF10444"/>
    </source>
</evidence>
<evidence type="ECO:0000256" key="5">
    <source>
        <dbReference type="ARBA" id="ARBA00022618"/>
    </source>
</evidence>
<evidence type="ECO:0000256" key="9">
    <source>
        <dbReference type="ARBA" id="ARBA00023328"/>
    </source>
</evidence>
<dbReference type="InterPro" id="IPR018851">
    <property type="entry name" value="Borealin_N"/>
</dbReference>
<accession>A0A2T3AIY4</accession>
<evidence type="ECO:0000313" key="13">
    <source>
        <dbReference type="Proteomes" id="UP000241462"/>
    </source>
</evidence>
<feature type="compositionally biased region" description="Polar residues" evidence="10">
    <location>
        <begin position="267"/>
        <end position="284"/>
    </location>
</feature>
<name>A0A2T3AIY4_9PEZI</name>
<dbReference type="GO" id="GO:0032133">
    <property type="term" value="C:chromosome passenger complex"/>
    <property type="evidence" value="ECO:0007669"/>
    <property type="project" value="TreeGrafter"/>
</dbReference>
<evidence type="ECO:0000256" key="7">
    <source>
        <dbReference type="ARBA" id="ARBA00023242"/>
    </source>
</evidence>
<comment type="similarity">
    <text evidence="3">Belongs to the borealin family.</text>
</comment>
<dbReference type="Pfam" id="PF10444">
    <property type="entry name" value="Nbl1_Borealin_N"/>
    <property type="match status" value="1"/>
</dbReference>
<evidence type="ECO:0000256" key="3">
    <source>
        <dbReference type="ARBA" id="ARBA00009914"/>
    </source>
</evidence>
<organism evidence="12 13">
    <name type="scientific">Coniella lustricola</name>
    <dbReference type="NCBI Taxonomy" id="2025994"/>
    <lineage>
        <taxon>Eukaryota</taxon>
        <taxon>Fungi</taxon>
        <taxon>Dikarya</taxon>
        <taxon>Ascomycota</taxon>
        <taxon>Pezizomycotina</taxon>
        <taxon>Sordariomycetes</taxon>
        <taxon>Sordariomycetidae</taxon>
        <taxon>Diaporthales</taxon>
        <taxon>Schizoparmaceae</taxon>
        <taxon>Coniella</taxon>
    </lineage>
</organism>
<reference evidence="12 13" key="1">
    <citation type="journal article" date="2018" name="Mycol. Prog.">
        <title>Coniella lustricola, a new species from submerged detritus.</title>
        <authorList>
            <person name="Raudabaugh D.B."/>
            <person name="Iturriaga T."/>
            <person name="Carver A."/>
            <person name="Mondo S."/>
            <person name="Pangilinan J."/>
            <person name="Lipzen A."/>
            <person name="He G."/>
            <person name="Amirebrahimi M."/>
            <person name="Grigoriev I.V."/>
            <person name="Miller A.N."/>
        </authorList>
    </citation>
    <scope>NUCLEOTIDE SEQUENCE [LARGE SCALE GENOMIC DNA]</scope>
    <source>
        <strain evidence="12 13">B22-T-1</strain>
    </source>
</reference>
<feature type="region of interest" description="Disordered" evidence="10">
    <location>
        <begin position="336"/>
        <end position="415"/>
    </location>
</feature>